<dbReference type="Proteomes" id="UP000724149">
    <property type="component" value="Unassembled WGS sequence"/>
</dbReference>
<sequence>MEFRNCVENRRSIRSFRPDPVRREDILYCLDAARLSPSSLNCQPWRFVVLDDPQLKNRAASYISNPLLKSNLHARQAPVLIAVVSDLSENPNPLYRTAVKKFGMYQYDLGAAVQTLCLAAADLGLGSCIMSTIRNKKQLQDLLGIPQGQEICLVVALGYPDGDPAASRERLSLEEICCFNPGIPAERPDDPSHS</sequence>
<evidence type="ECO:0000313" key="4">
    <source>
        <dbReference type="EMBL" id="MBM6923059.1"/>
    </source>
</evidence>
<dbReference type="Pfam" id="PF00881">
    <property type="entry name" value="Nitroreductase"/>
    <property type="match status" value="1"/>
</dbReference>
<dbReference type="InterPro" id="IPR029479">
    <property type="entry name" value="Nitroreductase"/>
</dbReference>
<name>A0ABS2GMY2_9FIRM</name>
<dbReference type="EMBL" id="JACSNR010000004">
    <property type="protein sequence ID" value="MBM6923059.1"/>
    <property type="molecule type" value="Genomic_DNA"/>
</dbReference>
<reference evidence="4 5" key="1">
    <citation type="journal article" date="2021" name="Sci. Rep.">
        <title>The distribution of antibiotic resistance genes in chicken gut microbiota commensals.</title>
        <authorList>
            <person name="Juricova H."/>
            <person name="Matiasovicova J."/>
            <person name="Kubasova T."/>
            <person name="Cejkova D."/>
            <person name="Rychlik I."/>
        </authorList>
    </citation>
    <scope>NUCLEOTIDE SEQUENCE [LARGE SCALE GENOMIC DNA]</scope>
    <source>
        <strain evidence="4 5">An564</strain>
    </source>
</reference>
<comment type="similarity">
    <text evidence="1">Belongs to the nitroreductase family.</text>
</comment>
<dbReference type="Gene3D" id="3.40.109.10">
    <property type="entry name" value="NADH Oxidase"/>
    <property type="match status" value="1"/>
</dbReference>
<protein>
    <submittedName>
        <fullName evidence="4">Nitroreductase family protein</fullName>
    </submittedName>
</protein>
<feature type="domain" description="Nitroreductase" evidence="3">
    <location>
        <begin position="8"/>
        <end position="159"/>
    </location>
</feature>
<keyword evidence="5" id="KW-1185">Reference proteome</keyword>
<dbReference type="InterPro" id="IPR000415">
    <property type="entry name" value="Nitroreductase-like"/>
</dbReference>
<evidence type="ECO:0000256" key="1">
    <source>
        <dbReference type="ARBA" id="ARBA00007118"/>
    </source>
</evidence>
<evidence type="ECO:0000256" key="2">
    <source>
        <dbReference type="ARBA" id="ARBA00023002"/>
    </source>
</evidence>
<evidence type="ECO:0000313" key="5">
    <source>
        <dbReference type="Proteomes" id="UP000724149"/>
    </source>
</evidence>
<dbReference type="RefSeq" id="WP_204720317.1">
    <property type="nucleotide sequence ID" value="NZ_JACSNR010000004.1"/>
</dbReference>
<dbReference type="PANTHER" id="PTHR43673:SF10">
    <property type="entry name" value="NADH DEHYDROGENASE_NAD(P)H NITROREDUCTASE XCC3605-RELATED"/>
    <property type="match status" value="1"/>
</dbReference>
<comment type="caution">
    <text evidence="4">The sequence shown here is derived from an EMBL/GenBank/DDBJ whole genome shotgun (WGS) entry which is preliminary data.</text>
</comment>
<evidence type="ECO:0000259" key="3">
    <source>
        <dbReference type="Pfam" id="PF00881"/>
    </source>
</evidence>
<proteinExistence type="inferred from homology"/>
<dbReference type="SUPFAM" id="SSF55469">
    <property type="entry name" value="FMN-dependent nitroreductase-like"/>
    <property type="match status" value="1"/>
</dbReference>
<accession>A0ABS2GMY2</accession>
<gene>
    <name evidence="4" type="ORF">H9X81_05045</name>
</gene>
<keyword evidence="2" id="KW-0560">Oxidoreductase</keyword>
<organism evidence="4 5">
    <name type="scientific">Hydrogenoanaerobacterium saccharovorans</name>
    <dbReference type="NCBI Taxonomy" id="474960"/>
    <lineage>
        <taxon>Bacteria</taxon>
        <taxon>Bacillati</taxon>
        <taxon>Bacillota</taxon>
        <taxon>Clostridia</taxon>
        <taxon>Eubacteriales</taxon>
        <taxon>Oscillospiraceae</taxon>
        <taxon>Hydrogenoanaerobacterium</taxon>
    </lineage>
</organism>
<dbReference type="PANTHER" id="PTHR43673">
    <property type="entry name" value="NAD(P)H NITROREDUCTASE YDGI-RELATED"/>
    <property type="match status" value="1"/>
</dbReference>